<proteinExistence type="predicted"/>
<dbReference type="PANTHER" id="PTHR11319">
    <property type="entry name" value="G PROTEIN-COUPLED RECEPTOR-RELATED"/>
    <property type="match status" value="1"/>
</dbReference>
<evidence type="ECO:0000256" key="2">
    <source>
        <dbReference type="SAM" id="Phobius"/>
    </source>
</evidence>
<dbReference type="AlphaFoldDB" id="A0A812TLK7"/>
<sequence>MLGVFLICAGMVYIVLPILRKFGLEMNDSGRKQRKREAVLKALRKALDKPLADFGLTWHDVQESGVLETETTGGLHDDVEDPLAFIEGKLASYPLLALKMCLHAARQDPFFDTLCEEANLEWHDFTQNPDLLVKGVRAESLQQAVADRMPPSMLENCVLRTRAWKLRHKFQDEATEQEVPLEDVVIEVAKRCGSPSELKKMEADWRLFSSLVRAVCRDLRQGQLVEDDEDLGRHRSTSRAMSKMMKSNSKIMKMLHFGDEDEGFNGIDPESLDFGLFTSFPRPGSLFFQCIPVFWVTLIGMWPELLSSFLQMIRCRAITVDDPSTGLQLMQQRLRSHPEVVCWGEDHFLLALIACIGLGVWCLGVPVLLFIRLYCLDDRQSPENYRKYGYFIQGFEPAFWWWDIIVKRVDIGLMNIITYTNLANDEKAKLLLFPFLSGVQLTLCAWCRPFTNSQAEILDFLEMCLLSFRFVLFSMVAVMLIFNPSAEMTWVLAGFLVLLLAMVCGYFALHVAAQFLRTAGVDEDSDEEEEEQVGTSPTTPMSTRSKRKRKQSCFMRLVGTVKSTILRTLAFFLQESDDEKFVVQWSVFKTNVELVTAGDPQAVTSTGLRARIVSFAKGIRASVLRFGSGVQRQVMVKAFSEFSILWLDEFGQSYLPADAVQILCALSTTAKRVPPKTPKDRVFDKWKQEVEALVHYTNDPDHVWHISPDYILEVTQRLGKLGEEEGVRLVEGIQGVLHAKKDKHVLEEVLEARALARVPREVPDLMDEAILDSQLSALTNDVWTS</sequence>
<dbReference type="EMBL" id="CAJNJA010024782">
    <property type="protein sequence ID" value="CAE7532094.1"/>
    <property type="molecule type" value="Genomic_DNA"/>
</dbReference>
<evidence type="ECO:0000256" key="1">
    <source>
        <dbReference type="SAM" id="MobiDB-lite"/>
    </source>
</evidence>
<keyword evidence="2" id="KW-1133">Transmembrane helix</keyword>
<name>A0A812TLK7_9DINO</name>
<comment type="caution">
    <text evidence="3">The sequence shown here is derived from an EMBL/GenBank/DDBJ whole genome shotgun (WGS) entry which is preliminary data.</text>
</comment>
<feature type="transmembrane region" description="Helical" evidence="2">
    <location>
        <begin position="460"/>
        <end position="482"/>
    </location>
</feature>
<keyword evidence="2" id="KW-0812">Transmembrane</keyword>
<reference evidence="3" key="1">
    <citation type="submission" date="2021-02" db="EMBL/GenBank/DDBJ databases">
        <authorList>
            <person name="Dougan E. K."/>
            <person name="Rhodes N."/>
            <person name="Thang M."/>
            <person name="Chan C."/>
        </authorList>
    </citation>
    <scope>NUCLEOTIDE SEQUENCE</scope>
</reference>
<dbReference type="OrthoDB" id="415897at2759"/>
<keyword evidence="2" id="KW-0472">Membrane</keyword>
<accession>A0A812TLK7</accession>
<feature type="transmembrane region" description="Helical" evidence="2">
    <location>
        <begin position="348"/>
        <end position="371"/>
    </location>
</feature>
<feature type="transmembrane region" description="Helical" evidence="2">
    <location>
        <begin position="430"/>
        <end position="448"/>
    </location>
</feature>
<protein>
    <submittedName>
        <fullName evidence="3">SVEP1 protein</fullName>
    </submittedName>
</protein>
<feature type="compositionally biased region" description="Polar residues" evidence="1">
    <location>
        <begin position="533"/>
        <end position="543"/>
    </location>
</feature>
<evidence type="ECO:0000313" key="4">
    <source>
        <dbReference type="Proteomes" id="UP000601435"/>
    </source>
</evidence>
<gene>
    <name evidence="3" type="primary">SVEP1</name>
    <name evidence="3" type="ORF">SNEC2469_LOCUS15293</name>
</gene>
<organism evidence="3 4">
    <name type="scientific">Symbiodinium necroappetens</name>
    <dbReference type="NCBI Taxonomy" id="1628268"/>
    <lineage>
        <taxon>Eukaryota</taxon>
        <taxon>Sar</taxon>
        <taxon>Alveolata</taxon>
        <taxon>Dinophyceae</taxon>
        <taxon>Suessiales</taxon>
        <taxon>Symbiodiniaceae</taxon>
        <taxon>Symbiodinium</taxon>
    </lineage>
</organism>
<keyword evidence="4" id="KW-1185">Reference proteome</keyword>
<dbReference type="Proteomes" id="UP000601435">
    <property type="component" value="Unassembled WGS sequence"/>
</dbReference>
<feature type="transmembrane region" description="Helical" evidence="2">
    <location>
        <begin position="488"/>
        <end position="509"/>
    </location>
</feature>
<feature type="region of interest" description="Disordered" evidence="1">
    <location>
        <begin position="526"/>
        <end position="548"/>
    </location>
</feature>
<dbReference type="PANTHER" id="PTHR11319:SF35">
    <property type="entry name" value="OUTER MEMBRANE PROTEIN PMPC-RELATED"/>
    <property type="match status" value="1"/>
</dbReference>
<evidence type="ECO:0000313" key="3">
    <source>
        <dbReference type="EMBL" id="CAE7532094.1"/>
    </source>
</evidence>